<keyword evidence="2" id="KW-1185">Reference proteome</keyword>
<name>A0ABU6QA85_9FABA</name>
<reference evidence="1 2" key="1">
    <citation type="journal article" date="2023" name="Plants (Basel)">
        <title>Bridging the Gap: Combining Genomics and Transcriptomics Approaches to Understand Stylosanthes scabra, an Orphan Legume from the Brazilian Caatinga.</title>
        <authorList>
            <person name="Ferreira-Neto J.R.C."/>
            <person name="da Silva M.D."/>
            <person name="Binneck E."/>
            <person name="de Melo N.F."/>
            <person name="da Silva R.H."/>
            <person name="de Melo A.L.T.M."/>
            <person name="Pandolfi V."/>
            <person name="Bustamante F.O."/>
            <person name="Brasileiro-Vidal A.C."/>
            <person name="Benko-Iseppon A.M."/>
        </authorList>
    </citation>
    <scope>NUCLEOTIDE SEQUENCE [LARGE SCALE GENOMIC DNA]</scope>
    <source>
        <tissue evidence="1">Leaves</tissue>
    </source>
</reference>
<protein>
    <submittedName>
        <fullName evidence="1">Uncharacterized protein</fullName>
    </submittedName>
</protein>
<comment type="caution">
    <text evidence="1">The sequence shown here is derived from an EMBL/GenBank/DDBJ whole genome shotgun (WGS) entry which is preliminary data.</text>
</comment>
<organism evidence="1 2">
    <name type="scientific">Stylosanthes scabra</name>
    <dbReference type="NCBI Taxonomy" id="79078"/>
    <lineage>
        <taxon>Eukaryota</taxon>
        <taxon>Viridiplantae</taxon>
        <taxon>Streptophyta</taxon>
        <taxon>Embryophyta</taxon>
        <taxon>Tracheophyta</taxon>
        <taxon>Spermatophyta</taxon>
        <taxon>Magnoliopsida</taxon>
        <taxon>eudicotyledons</taxon>
        <taxon>Gunneridae</taxon>
        <taxon>Pentapetalae</taxon>
        <taxon>rosids</taxon>
        <taxon>fabids</taxon>
        <taxon>Fabales</taxon>
        <taxon>Fabaceae</taxon>
        <taxon>Papilionoideae</taxon>
        <taxon>50 kb inversion clade</taxon>
        <taxon>dalbergioids sensu lato</taxon>
        <taxon>Dalbergieae</taxon>
        <taxon>Pterocarpus clade</taxon>
        <taxon>Stylosanthes</taxon>
    </lineage>
</organism>
<dbReference type="Proteomes" id="UP001341840">
    <property type="component" value="Unassembled WGS sequence"/>
</dbReference>
<evidence type="ECO:0000313" key="1">
    <source>
        <dbReference type="EMBL" id="MED6108827.1"/>
    </source>
</evidence>
<proteinExistence type="predicted"/>
<accession>A0ABU6QA85</accession>
<gene>
    <name evidence="1" type="ORF">PIB30_027781</name>
</gene>
<dbReference type="EMBL" id="JASCZI010000108">
    <property type="protein sequence ID" value="MED6108827.1"/>
    <property type="molecule type" value="Genomic_DNA"/>
</dbReference>
<evidence type="ECO:0000313" key="2">
    <source>
        <dbReference type="Proteomes" id="UP001341840"/>
    </source>
</evidence>
<sequence length="90" mass="10270">MMLRTGIWQSSQPNNAMYEHLAGWTVFAKCARLDLEKFIEVVGEGVALISEWDDMEIDLTKFAVSYDYFDERGKLVATYGELGCFFTEVA</sequence>